<evidence type="ECO:0000259" key="1">
    <source>
        <dbReference type="Pfam" id="PF00899"/>
    </source>
</evidence>
<dbReference type="CDD" id="cd01483">
    <property type="entry name" value="E1_enzyme_family"/>
    <property type="match status" value="1"/>
</dbReference>
<comment type="caution">
    <text evidence="2">The sequence shown here is derived from an EMBL/GenBank/DDBJ whole genome shotgun (WGS) entry which is preliminary data.</text>
</comment>
<dbReference type="GO" id="GO:0004792">
    <property type="term" value="F:thiosulfate-cyanide sulfurtransferase activity"/>
    <property type="evidence" value="ECO:0007669"/>
    <property type="project" value="TreeGrafter"/>
</dbReference>
<dbReference type="PANTHER" id="PTHR10953">
    <property type="entry name" value="UBIQUITIN-ACTIVATING ENZYME E1"/>
    <property type="match status" value="1"/>
</dbReference>
<dbReference type="InterPro" id="IPR000594">
    <property type="entry name" value="ThiF_NAD_FAD-bd"/>
</dbReference>
<evidence type="ECO:0000313" key="3">
    <source>
        <dbReference type="Proteomes" id="UP000316225"/>
    </source>
</evidence>
<dbReference type="GO" id="GO:0008641">
    <property type="term" value="F:ubiquitin-like modifier activating enzyme activity"/>
    <property type="evidence" value="ECO:0007669"/>
    <property type="project" value="InterPro"/>
</dbReference>
<dbReference type="InterPro" id="IPR045886">
    <property type="entry name" value="ThiF/MoeB/HesA"/>
</dbReference>
<organism evidence="2 3">
    <name type="scientific">Paracoccus sulfuroxidans</name>
    <dbReference type="NCBI Taxonomy" id="384678"/>
    <lineage>
        <taxon>Bacteria</taxon>
        <taxon>Pseudomonadati</taxon>
        <taxon>Pseudomonadota</taxon>
        <taxon>Alphaproteobacteria</taxon>
        <taxon>Rhodobacterales</taxon>
        <taxon>Paracoccaceae</taxon>
        <taxon>Paracoccus</taxon>
    </lineage>
</organism>
<feature type="domain" description="THIF-type NAD/FAD binding fold" evidence="1">
    <location>
        <begin position="229"/>
        <end position="438"/>
    </location>
</feature>
<gene>
    <name evidence="2" type="ORF">IQ24_02080</name>
</gene>
<dbReference type="PANTHER" id="PTHR10953:SF102">
    <property type="entry name" value="ADENYLYLTRANSFERASE AND SULFURTRANSFERASE MOCS3"/>
    <property type="match status" value="1"/>
</dbReference>
<dbReference type="GO" id="GO:0005737">
    <property type="term" value="C:cytoplasm"/>
    <property type="evidence" value="ECO:0007669"/>
    <property type="project" value="TreeGrafter"/>
</dbReference>
<dbReference type="EMBL" id="VLKU01000006">
    <property type="protein sequence ID" value="TWI33716.1"/>
    <property type="molecule type" value="Genomic_DNA"/>
</dbReference>
<reference evidence="2 3" key="1">
    <citation type="journal article" date="2015" name="Stand. Genomic Sci.">
        <title>Genomic Encyclopedia of Bacterial and Archaeal Type Strains, Phase III: the genomes of soil and plant-associated and newly described type strains.</title>
        <authorList>
            <person name="Whitman W.B."/>
            <person name="Woyke T."/>
            <person name="Klenk H.P."/>
            <person name="Zhou Y."/>
            <person name="Lilburn T.G."/>
            <person name="Beck B.J."/>
            <person name="De Vos P."/>
            <person name="Vandamme P."/>
            <person name="Eisen J.A."/>
            <person name="Garrity G."/>
            <person name="Hugenholtz P."/>
            <person name="Kyrpides N.C."/>
        </authorList>
    </citation>
    <scope>NUCLEOTIDE SEQUENCE [LARGE SCALE GENOMIC DNA]</scope>
    <source>
        <strain evidence="2 3">CGMCC 1.5364</strain>
    </source>
</reference>
<proteinExistence type="predicted"/>
<dbReference type="Gene3D" id="3.40.50.720">
    <property type="entry name" value="NAD(P)-binding Rossmann-like Domain"/>
    <property type="match status" value="1"/>
</dbReference>
<dbReference type="Pfam" id="PF00899">
    <property type="entry name" value="ThiF"/>
    <property type="match status" value="1"/>
</dbReference>
<dbReference type="GO" id="GO:0016779">
    <property type="term" value="F:nucleotidyltransferase activity"/>
    <property type="evidence" value="ECO:0007669"/>
    <property type="project" value="TreeGrafter"/>
</dbReference>
<keyword evidence="3" id="KW-1185">Reference proteome</keyword>
<dbReference type="AlphaFoldDB" id="A0A562NPR0"/>
<sequence length="492" mass="54401">MNPKGLIWDAIKEATRLIVASYNDAFLSDFADEFDSYWSKTEGGKNIVSLLSPGGVSRKVSLWCSTVHYYLGDDDAALENWLRNRFPGNKEDFRFTTASHIVLKRPILPSEYPKSGAAVLRFLRELAPESIEQLEDAAEAADDKFTVSFEGCTDDGPVLFAIEVMPPNKRGMKAGRRPNMVQKGFRPGKVPTHIRMQRLFGGNKVERHEVVRADPSWIHGRDTPTVAPLFDKRVLMVGAGSLGSEAALLLAKTGVGSITLVDPEVLDYPNVGRHVLGVAEVRTYKAKSLAEELARRFPHMRSIKYFNEDWQTLYGKDPEVFHNTDLIVSTVGSWEAEGRLNQLARNEPDFPPVIYGWAEPFSVAGHAALIGSDGPCFACGMDHFGSTLRAICEWDTKTTRKQPHCGASFQPYGPVSLSGVAALVAKTTTKALLGEMTPGTEAVYWASKDEIVEQGGRFTREFLNFFPDVPEFGGTRQLEWRRKGDCAFCGGG</sequence>
<dbReference type="InterPro" id="IPR035985">
    <property type="entry name" value="Ubiquitin-activating_enz"/>
</dbReference>
<dbReference type="Proteomes" id="UP000316225">
    <property type="component" value="Unassembled WGS sequence"/>
</dbReference>
<accession>A0A562NPR0</accession>
<dbReference type="SUPFAM" id="SSF69572">
    <property type="entry name" value="Activating enzymes of the ubiquitin-like proteins"/>
    <property type="match status" value="1"/>
</dbReference>
<evidence type="ECO:0000313" key="2">
    <source>
        <dbReference type="EMBL" id="TWI33716.1"/>
    </source>
</evidence>
<protein>
    <submittedName>
        <fullName evidence="2">ThiF family protein</fullName>
    </submittedName>
</protein>
<name>A0A562NPR0_9RHOB</name>